<keyword evidence="2" id="KW-0732">Signal</keyword>
<evidence type="ECO:0000259" key="3">
    <source>
        <dbReference type="Pfam" id="PF01476"/>
    </source>
</evidence>
<gene>
    <name evidence="4" type="ORF">GMORB2_1910</name>
</gene>
<keyword evidence="5" id="KW-1185">Reference proteome</keyword>
<evidence type="ECO:0000256" key="1">
    <source>
        <dbReference type="ARBA" id="ARBA00044955"/>
    </source>
</evidence>
<evidence type="ECO:0000256" key="2">
    <source>
        <dbReference type="SAM" id="SignalP"/>
    </source>
</evidence>
<dbReference type="EMBL" id="JAANYQ010000012">
    <property type="protein sequence ID" value="KAF4121503.1"/>
    <property type="molecule type" value="Genomic_DNA"/>
</dbReference>
<feature type="signal peptide" evidence="2">
    <location>
        <begin position="1"/>
        <end position="19"/>
    </location>
</feature>
<dbReference type="InterPro" id="IPR036779">
    <property type="entry name" value="LysM_dom_sf"/>
</dbReference>
<dbReference type="OrthoDB" id="2107166at2759"/>
<dbReference type="AlphaFoldDB" id="A0A9P5CZE8"/>
<dbReference type="SUPFAM" id="SSF54106">
    <property type="entry name" value="LysM domain"/>
    <property type="match status" value="1"/>
</dbReference>
<reference evidence="4" key="1">
    <citation type="submission" date="2020-03" db="EMBL/GenBank/DDBJ databases">
        <title>Site-based positive gene gene selection in Geosmithia morbida across the United States reveals a broad range of putative effectors and factors for local host and environmental adapation.</title>
        <authorList>
            <person name="Onufrak A."/>
            <person name="Murdoch R.W."/>
            <person name="Gazis R."/>
            <person name="Huff M."/>
            <person name="Staton M."/>
            <person name="Klingeman W."/>
            <person name="Hadziabdic D."/>
        </authorList>
    </citation>
    <scope>NUCLEOTIDE SEQUENCE</scope>
    <source>
        <strain evidence="4">1262</strain>
    </source>
</reference>
<dbReference type="Proteomes" id="UP000749293">
    <property type="component" value="Unassembled WGS sequence"/>
</dbReference>
<accession>A0A9P5CZE8</accession>
<comment type="similarity">
    <text evidence="1">Belongs to the secreted LysM effector family.</text>
</comment>
<dbReference type="RefSeq" id="XP_035320155.1">
    <property type="nucleotide sequence ID" value="XM_035463891.1"/>
</dbReference>
<comment type="caution">
    <text evidence="4">The sequence shown here is derived from an EMBL/GenBank/DDBJ whole genome shotgun (WGS) entry which is preliminary data.</text>
</comment>
<organism evidence="4 5">
    <name type="scientific">Geosmithia morbida</name>
    <dbReference type="NCBI Taxonomy" id="1094350"/>
    <lineage>
        <taxon>Eukaryota</taxon>
        <taxon>Fungi</taxon>
        <taxon>Dikarya</taxon>
        <taxon>Ascomycota</taxon>
        <taxon>Pezizomycotina</taxon>
        <taxon>Sordariomycetes</taxon>
        <taxon>Hypocreomycetidae</taxon>
        <taxon>Hypocreales</taxon>
        <taxon>Bionectriaceae</taxon>
        <taxon>Geosmithia</taxon>
    </lineage>
</organism>
<protein>
    <submittedName>
        <fullName evidence="4">LysM domain</fullName>
    </submittedName>
</protein>
<proteinExistence type="inferred from homology"/>
<feature type="chain" id="PRO_5040275786" evidence="2">
    <location>
        <begin position="20"/>
        <end position="230"/>
    </location>
</feature>
<dbReference type="Gene3D" id="3.10.350.10">
    <property type="entry name" value="LysM domain"/>
    <property type="match status" value="1"/>
</dbReference>
<sequence length="230" mass="24482">MHLTASLLTAVSSIGYVSAVGVSSRESCDTDKLDSATFFYPITVDGTTVFDVAKATKRGVCDIGRENLMADVEIIPNVGQSIRIPPQVCEPDNETCLLSGPGTRNCVLGGPRLYYTQRGDTYAKIAGRLNMTVSSLTSGNETSATEQLPVGQFVKVPLCDPSECVIQPFQMSSKVVYKDLADRYGSTVGQIISLSPTYNYSNGANAASPDPSISIPVNCTLLDSDYDVLG</sequence>
<dbReference type="InterPro" id="IPR018392">
    <property type="entry name" value="LysM"/>
</dbReference>
<evidence type="ECO:0000313" key="5">
    <source>
        <dbReference type="Proteomes" id="UP000749293"/>
    </source>
</evidence>
<dbReference type="GeneID" id="55968140"/>
<dbReference type="Pfam" id="PF01476">
    <property type="entry name" value="LysM"/>
    <property type="match status" value="1"/>
</dbReference>
<feature type="domain" description="LysM" evidence="3">
    <location>
        <begin position="116"/>
        <end position="157"/>
    </location>
</feature>
<evidence type="ECO:0000313" key="4">
    <source>
        <dbReference type="EMBL" id="KAF4121503.1"/>
    </source>
</evidence>
<dbReference type="CDD" id="cd00118">
    <property type="entry name" value="LysM"/>
    <property type="match status" value="1"/>
</dbReference>
<name>A0A9P5CZE8_9HYPO</name>